<organism evidence="1 2">
    <name type="scientific">Vermiconidia calcicola</name>
    <dbReference type="NCBI Taxonomy" id="1690605"/>
    <lineage>
        <taxon>Eukaryota</taxon>
        <taxon>Fungi</taxon>
        <taxon>Dikarya</taxon>
        <taxon>Ascomycota</taxon>
        <taxon>Pezizomycotina</taxon>
        <taxon>Dothideomycetes</taxon>
        <taxon>Dothideomycetidae</taxon>
        <taxon>Mycosphaerellales</taxon>
        <taxon>Extremaceae</taxon>
        <taxon>Vermiconidia</taxon>
    </lineage>
</organism>
<gene>
    <name evidence="1" type="ORF">LTR37_021571</name>
</gene>
<reference evidence="1" key="1">
    <citation type="submission" date="2023-07" db="EMBL/GenBank/DDBJ databases">
        <title>Black Yeasts Isolated from many extreme environments.</title>
        <authorList>
            <person name="Coleine C."/>
            <person name="Stajich J.E."/>
            <person name="Selbmann L."/>
        </authorList>
    </citation>
    <scope>NUCLEOTIDE SEQUENCE</scope>
    <source>
        <strain evidence="1">CCFEE 5714</strain>
    </source>
</reference>
<sequence length="235" mass="25513">MATGTGPMDNFTGKRHDATGRSTGTVRHFGGTAKKWKFDEAFVCEPMSLLQSPGYRALNFPALRILAFLKLEHLRHGGAENGLLQAPYRQLELLGISSRNVHPALRMLEVMGFIRLTSDGTRLGGRPNAATYALTWLPTCDGRPPTEDYKRISGAHIKAYKAEKKAEVSRARETIAACPKEGGMPALGKAHQAKDADRAFLKEGDPASLREGTLYILGSSRGPNGSTLEPGRVRA</sequence>
<evidence type="ECO:0000313" key="1">
    <source>
        <dbReference type="EMBL" id="KAK3673072.1"/>
    </source>
</evidence>
<comment type="caution">
    <text evidence="1">The sequence shown here is derived from an EMBL/GenBank/DDBJ whole genome shotgun (WGS) entry which is preliminary data.</text>
</comment>
<evidence type="ECO:0000313" key="2">
    <source>
        <dbReference type="Proteomes" id="UP001281147"/>
    </source>
</evidence>
<protein>
    <submittedName>
        <fullName evidence="1">Uncharacterized protein</fullName>
    </submittedName>
</protein>
<dbReference type="Proteomes" id="UP001281147">
    <property type="component" value="Unassembled WGS sequence"/>
</dbReference>
<dbReference type="EMBL" id="JAUTXU010001069">
    <property type="protein sequence ID" value="KAK3673072.1"/>
    <property type="molecule type" value="Genomic_DNA"/>
</dbReference>
<accession>A0ACC3MA04</accession>
<proteinExistence type="predicted"/>
<name>A0ACC3MA04_9PEZI</name>
<keyword evidence="2" id="KW-1185">Reference proteome</keyword>